<evidence type="ECO:0000313" key="2">
    <source>
        <dbReference type="EMBL" id="GGN86045.1"/>
    </source>
</evidence>
<comment type="caution">
    <text evidence="2">The sequence shown here is derived from an EMBL/GenBank/DDBJ whole genome shotgun (WGS) entry which is preliminary data.</text>
</comment>
<proteinExistence type="predicted"/>
<name>A0A830GH25_9EURY</name>
<feature type="transmembrane region" description="Helical" evidence="1">
    <location>
        <begin position="12"/>
        <end position="32"/>
    </location>
</feature>
<sequence length="139" mass="14111">MIFGFDESEFKKSTVAIFVVLLVVGFVPIIGLVRIVPLFKEILLGAAVVAVFTNIEDTKTAIKFALVTGMIAAVAFNVIYIPGSFVLGGILGASSGTGDAAGGMAMLAGLGALSNLIGLIFMSPIGYTIGGALGGVLNQ</sequence>
<dbReference type="AlphaFoldDB" id="A0A830GH25"/>
<evidence type="ECO:0000313" key="3">
    <source>
        <dbReference type="Proteomes" id="UP000605784"/>
    </source>
</evidence>
<gene>
    <name evidence="2" type="ORF">GCM10009030_03320</name>
</gene>
<keyword evidence="1" id="KW-0812">Transmembrane</keyword>
<protein>
    <submittedName>
        <fullName evidence="2">Uncharacterized protein</fullName>
    </submittedName>
</protein>
<keyword evidence="3" id="KW-1185">Reference proteome</keyword>
<reference evidence="2" key="2">
    <citation type="submission" date="2020-09" db="EMBL/GenBank/DDBJ databases">
        <authorList>
            <person name="Sun Q."/>
            <person name="Ohkuma M."/>
        </authorList>
    </citation>
    <scope>NUCLEOTIDE SEQUENCE</scope>
    <source>
        <strain evidence="2">JCM 17820</strain>
    </source>
</reference>
<accession>A0A830GH25</accession>
<feature type="transmembrane region" description="Helical" evidence="1">
    <location>
        <begin position="62"/>
        <end position="81"/>
    </location>
</feature>
<evidence type="ECO:0000256" key="1">
    <source>
        <dbReference type="SAM" id="Phobius"/>
    </source>
</evidence>
<keyword evidence="1" id="KW-0472">Membrane</keyword>
<dbReference type="EMBL" id="BMOU01000001">
    <property type="protein sequence ID" value="GGN86045.1"/>
    <property type="molecule type" value="Genomic_DNA"/>
</dbReference>
<dbReference type="Proteomes" id="UP000605784">
    <property type="component" value="Unassembled WGS sequence"/>
</dbReference>
<organism evidence="2 3">
    <name type="scientific">Haloarcula pellucida</name>
    <dbReference type="NCBI Taxonomy" id="1427151"/>
    <lineage>
        <taxon>Archaea</taxon>
        <taxon>Methanobacteriati</taxon>
        <taxon>Methanobacteriota</taxon>
        <taxon>Stenosarchaea group</taxon>
        <taxon>Halobacteria</taxon>
        <taxon>Halobacteriales</taxon>
        <taxon>Haloarculaceae</taxon>
        <taxon>Haloarcula</taxon>
    </lineage>
</organism>
<keyword evidence="1" id="KW-1133">Transmembrane helix</keyword>
<dbReference type="RefSeq" id="WP_188993950.1">
    <property type="nucleotide sequence ID" value="NZ_BMOU01000001.1"/>
</dbReference>
<reference evidence="2" key="1">
    <citation type="journal article" date="2014" name="Int. J. Syst. Evol. Microbiol.">
        <title>Complete genome sequence of Corynebacterium casei LMG S-19264T (=DSM 44701T), isolated from a smear-ripened cheese.</title>
        <authorList>
            <consortium name="US DOE Joint Genome Institute (JGI-PGF)"/>
            <person name="Walter F."/>
            <person name="Albersmeier A."/>
            <person name="Kalinowski J."/>
            <person name="Ruckert C."/>
        </authorList>
    </citation>
    <scope>NUCLEOTIDE SEQUENCE</scope>
    <source>
        <strain evidence="2">JCM 17820</strain>
    </source>
</reference>